<proteinExistence type="predicted"/>
<accession>A0A6I8LWL2</accession>
<evidence type="ECO:0000313" key="1">
    <source>
        <dbReference type="EMBL" id="VVJ21592.1"/>
    </source>
</evidence>
<keyword evidence="2" id="KW-1185">Reference proteome</keyword>
<name>A0A6I8LWL2_9PSEU</name>
<reference evidence="1 2" key="1">
    <citation type="submission" date="2019-09" db="EMBL/GenBank/DDBJ databases">
        <authorList>
            <person name="Leyn A S."/>
        </authorList>
    </citation>
    <scope>NUCLEOTIDE SEQUENCE [LARGE SCALE GENOMIC DNA]</scope>
    <source>
        <strain evidence="1">AA231_1</strain>
    </source>
</reference>
<gene>
    <name evidence="1" type="ORF">AA23TX_06613</name>
</gene>
<sequence>MTISRSGSLWRFTDLRAPDADSLRRAAEGIANPVDRAWVAEMMA</sequence>
<dbReference type="AlphaFoldDB" id="A0A6I8LWL2"/>
<evidence type="ECO:0000313" key="2">
    <source>
        <dbReference type="Proteomes" id="UP000399805"/>
    </source>
</evidence>
<dbReference type="Proteomes" id="UP000399805">
    <property type="component" value="Unassembled WGS sequence"/>
</dbReference>
<organism evidence="1 2">
    <name type="scientific">Amycolatopsis camponoti</name>
    <dbReference type="NCBI Taxonomy" id="2606593"/>
    <lineage>
        <taxon>Bacteria</taxon>
        <taxon>Bacillati</taxon>
        <taxon>Actinomycetota</taxon>
        <taxon>Actinomycetes</taxon>
        <taxon>Pseudonocardiales</taxon>
        <taxon>Pseudonocardiaceae</taxon>
        <taxon>Amycolatopsis</taxon>
    </lineage>
</organism>
<dbReference type="EMBL" id="CABVGP010000002">
    <property type="protein sequence ID" value="VVJ21592.1"/>
    <property type="molecule type" value="Genomic_DNA"/>
</dbReference>
<protein>
    <submittedName>
        <fullName evidence="1">Uncharacterized protein</fullName>
    </submittedName>
</protein>